<evidence type="ECO:0008006" key="3">
    <source>
        <dbReference type="Google" id="ProtNLM"/>
    </source>
</evidence>
<dbReference type="InterPro" id="IPR012337">
    <property type="entry name" value="RNaseH-like_sf"/>
</dbReference>
<keyword evidence="2" id="KW-1185">Reference proteome</keyword>
<evidence type="ECO:0000313" key="1">
    <source>
        <dbReference type="EMBL" id="KAJ6639447.1"/>
    </source>
</evidence>
<comment type="caution">
    <text evidence="1">The sequence shown here is derived from an EMBL/GenBank/DDBJ whole genome shotgun (WGS) entry which is preliminary data.</text>
</comment>
<reference evidence="1" key="1">
    <citation type="submission" date="2022-07" db="EMBL/GenBank/DDBJ databases">
        <authorList>
            <person name="Trinca V."/>
            <person name="Uliana J.V.C."/>
            <person name="Torres T.T."/>
            <person name="Ward R.J."/>
            <person name="Monesi N."/>
        </authorList>
    </citation>
    <scope>NUCLEOTIDE SEQUENCE</scope>
    <source>
        <strain evidence="1">HSMRA1968</strain>
        <tissue evidence="1">Whole embryos</tissue>
    </source>
</reference>
<name>A0A9Q0MZ41_9DIPT</name>
<evidence type="ECO:0000313" key="2">
    <source>
        <dbReference type="Proteomes" id="UP001151699"/>
    </source>
</evidence>
<proteinExistence type="predicted"/>
<sequence>MTAKAIQKIIAAEIKGRVISIKLDIATRHHRSMLCVNVQFYCRMRKKIVIRTWGCVELQRSHKSSYLEQCVYTILDLYDIDRKNIYSYTSDNGANLLCLGNLIKKLQQSLVLSEQWKEFQRCGQSDIEDEIVELDAHDQEFDFEFDFNDDMHAQIDSETRDRLLAALNDISDSALLIVFSCAAHTVQLAVHDVLSYIQRANINRIRRVPTKLLADIELTTDDFHYMQQFTEAFEPVYKLTLALQAEQLAMSDVIIHWYRCKGALLKLSKGNEFTELLNDAFDRRTKLIMENPLLATAAYVDPRLNHKNRSDSFLGDLKPIC</sequence>
<dbReference type="SUPFAM" id="SSF53098">
    <property type="entry name" value="Ribonuclease H-like"/>
    <property type="match status" value="1"/>
</dbReference>
<dbReference type="EMBL" id="WJQU01000003">
    <property type="protein sequence ID" value="KAJ6639447.1"/>
    <property type="molecule type" value="Genomic_DNA"/>
</dbReference>
<feature type="non-terminal residue" evidence="1">
    <location>
        <position position="321"/>
    </location>
</feature>
<dbReference type="Proteomes" id="UP001151699">
    <property type="component" value="Chromosome X"/>
</dbReference>
<organism evidence="1 2">
    <name type="scientific">Pseudolycoriella hygida</name>
    <dbReference type="NCBI Taxonomy" id="35572"/>
    <lineage>
        <taxon>Eukaryota</taxon>
        <taxon>Metazoa</taxon>
        <taxon>Ecdysozoa</taxon>
        <taxon>Arthropoda</taxon>
        <taxon>Hexapoda</taxon>
        <taxon>Insecta</taxon>
        <taxon>Pterygota</taxon>
        <taxon>Neoptera</taxon>
        <taxon>Endopterygota</taxon>
        <taxon>Diptera</taxon>
        <taxon>Nematocera</taxon>
        <taxon>Sciaroidea</taxon>
        <taxon>Sciaridae</taxon>
        <taxon>Pseudolycoriella</taxon>
    </lineage>
</organism>
<protein>
    <recommendedName>
        <fullName evidence="3">Transposase</fullName>
    </recommendedName>
</protein>
<dbReference type="OrthoDB" id="7787952at2759"/>
<gene>
    <name evidence="1" type="ORF">Bhyg_12192</name>
</gene>
<accession>A0A9Q0MZ41</accession>
<dbReference type="AlphaFoldDB" id="A0A9Q0MZ41"/>